<proteinExistence type="predicted"/>
<evidence type="ECO:0000256" key="1">
    <source>
        <dbReference type="SAM" id="MobiDB-lite"/>
    </source>
</evidence>
<keyword evidence="2" id="KW-0732">Signal</keyword>
<reference evidence="3 4" key="1">
    <citation type="submission" date="2014-02" db="EMBL/GenBank/DDBJ databases">
        <title>The small core and large imbalanced accessory genome model reveals a collaborative survival strategy of Sorangium cellulosum strains in nature.</title>
        <authorList>
            <person name="Han K."/>
            <person name="Peng R."/>
            <person name="Blom J."/>
            <person name="Li Y.-Z."/>
        </authorList>
    </citation>
    <scope>NUCLEOTIDE SEQUENCE [LARGE SCALE GENOMIC DNA]</scope>
    <source>
        <strain evidence="3 4">So0011-07</strain>
    </source>
</reference>
<dbReference type="EMBL" id="JEMB01000902">
    <property type="protein sequence ID" value="KYF92589.1"/>
    <property type="molecule type" value="Genomic_DNA"/>
</dbReference>
<name>A0A150SJJ5_SORCE</name>
<sequence>MPLRSASIQHLAVVLAVPVVAACGGDDREGAGPADTPNDDPAPSDYTALPEPVTAFAARVLDDHLYVHGGHIGEAHDTSVESLIPNLRRLDLSKPDAAWEEVE</sequence>
<accession>A0A150SJJ5</accession>
<evidence type="ECO:0000313" key="3">
    <source>
        <dbReference type="EMBL" id="KYF92589.1"/>
    </source>
</evidence>
<feature type="region of interest" description="Disordered" evidence="1">
    <location>
        <begin position="25"/>
        <end position="48"/>
    </location>
</feature>
<dbReference type="AlphaFoldDB" id="A0A150SJJ5"/>
<evidence type="ECO:0008006" key="5">
    <source>
        <dbReference type="Google" id="ProtNLM"/>
    </source>
</evidence>
<protein>
    <recommendedName>
        <fullName evidence="5">Secreted protein</fullName>
    </recommendedName>
</protein>
<comment type="caution">
    <text evidence="3">The sequence shown here is derived from an EMBL/GenBank/DDBJ whole genome shotgun (WGS) entry which is preliminary data.</text>
</comment>
<dbReference type="PROSITE" id="PS51257">
    <property type="entry name" value="PROKAR_LIPOPROTEIN"/>
    <property type="match status" value="1"/>
</dbReference>
<organism evidence="3 4">
    <name type="scientific">Sorangium cellulosum</name>
    <name type="common">Polyangium cellulosum</name>
    <dbReference type="NCBI Taxonomy" id="56"/>
    <lineage>
        <taxon>Bacteria</taxon>
        <taxon>Pseudomonadati</taxon>
        <taxon>Myxococcota</taxon>
        <taxon>Polyangia</taxon>
        <taxon>Polyangiales</taxon>
        <taxon>Polyangiaceae</taxon>
        <taxon>Sorangium</taxon>
    </lineage>
</organism>
<dbReference type="Proteomes" id="UP000075635">
    <property type="component" value="Unassembled WGS sequence"/>
</dbReference>
<evidence type="ECO:0000313" key="4">
    <source>
        <dbReference type="Proteomes" id="UP000075635"/>
    </source>
</evidence>
<gene>
    <name evidence="3" type="ORF">BE17_14305</name>
</gene>
<feature type="signal peptide" evidence="2">
    <location>
        <begin position="1"/>
        <end position="21"/>
    </location>
</feature>
<evidence type="ECO:0000256" key="2">
    <source>
        <dbReference type="SAM" id="SignalP"/>
    </source>
</evidence>
<feature type="chain" id="PRO_5007569028" description="Secreted protein" evidence="2">
    <location>
        <begin position="22"/>
        <end position="103"/>
    </location>
</feature>